<sequence length="250" mass="26664">MSRGTDRDRLLPNGTCRAGLLTVILVGLLLTGTATASLDGVHSTDRSQEIDTDSAFEVALDSDGDATVTVHVTFDLSDEADRAAFESLEANETKRSQLETRTERRLQAVATSAANETGREMAIEDTRTSFETDGETDRGIVSVSATWTEFAATDDDRLTVTEPFASGFTSDRPVVMALPEGYSLSASTPEPSERTDGRIVWDANTSLEGYETVVTPADETTGEKTDGQPGFSLGAAVAAIAGGAWLCRRR</sequence>
<feature type="domain" description="DUF7345" evidence="1">
    <location>
        <begin position="58"/>
        <end position="182"/>
    </location>
</feature>
<keyword evidence="3" id="KW-1185">Reference proteome</keyword>
<dbReference type="AlphaFoldDB" id="A0A8A2VD88"/>
<evidence type="ECO:0000313" key="2">
    <source>
        <dbReference type="EMBL" id="QSW98404.1"/>
    </source>
</evidence>
<dbReference type="EMBL" id="CP071462">
    <property type="protein sequence ID" value="QSW98404.1"/>
    <property type="molecule type" value="Genomic_DNA"/>
</dbReference>
<dbReference type="Proteomes" id="UP000663203">
    <property type="component" value="Chromosome"/>
</dbReference>
<protein>
    <submittedName>
        <fullName evidence="2">DUF4897 domain-containing protein</fullName>
    </submittedName>
</protein>
<dbReference type="KEGG" id="hakz:J0X25_13490"/>
<proteinExistence type="predicted"/>
<dbReference type="Pfam" id="PF24036">
    <property type="entry name" value="DUF7345"/>
    <property type="match status" value="1"/>
</dbReference>
<dbReference type="GeneID" id="63188337"/>
<organism evidence="2 3">
    <name type="scientific">Haloterrigena alkaliphila</name>
    <dbReference type="NCBI Taxonomy" id="2816475"/>
    <lineage>
        <taxon>Archaea</taxon>
        <taxon>Methanobacteriati</taxon>
        <taxon>Methanobacteriota</taxon>
        <taxon>Stenosarchaea group</taxon>
        <taxon>Halobacteria</taxon>
        <taxon>Halobacteriales</taxon>
        <taxon>Natrialbaceae</taxon>
        <taxon>Haloterrigena</taxon>
    </lineage>
</organism>
<name>A0A8A2VD88_9EURY</name>
<gene>
    <name evidence="2" type="ORF">J0X25_13490</name>
</gene>
<accession>A0A8A2VD88</accession>
<evidence type="ECO:0000259" key="1">
    <source>
        <dbReference type="Pfam" id="PF24036"/>
    </source>
</evidence>
<evidence type="ECO:0000313" key="3">
    <source>
        <dbReference type="Proteomes" id="UP000663203"/>
    </source>
</evidence>
<dbReference type="RefSeq" id="WP_207288013.1">
    <property type="nucleotide sequence ID" value="NZ_CP071462.1"/>
</dbReference>
<reference evidence="2 3" key="1">
    <citation type="submission" date="2021-03" db="EMBL/GenBank/DDBJ databases">
        <title>Haloterrigena longa sp. nov. and Haloterrigena limicola sp. nov., extremely halophilic archaea isolated from a salt lake.</title>
        <authorList>
            <person name="Henglin C."/>
        </authorList>
    </citation>
    <scope>NUCLEOTIDE SEQUENCE [LARGE SCALE GENOMIC DNA]</scope>
    <source>
        <strain evidence="2 3">KZCA68</strain>
    </source>
</reference>
<dbReference type="InterPro" id="IPR055769">
    <property type="entry name" value="DUF7345"/>
</dbReference>